<dbReference type="EMBL" id="CAMXCT010002446">
    <property type="protein sequence ID" value="CAI3998222.1"/>
    <property type="molecule type" value="Genomic_DNA"/>
</dbReference>
<accession>A0A9P1CTE3</accession>
<reference evidence="1" key="1">
    <citation type="submission" date="2022-10" db="EMBL/GenBank/DDBJ databases">
        <authorList>
            <person name="Chen Y."/>
            <person name="Dougan E. K."/>
            <person name="Chan C."/>
            <person name="Rhodes N."/>
            <person name="Thang M."/>
        </authorList>
    </citation>
    <scope>NUCLEOTIDE SEQUENCE</scope>
</reference>
<keyword evidence="3" id="KW-1185">Reference proteome</keyword>
<dbReference type="Proteomes" id="UP001152797">
    <property type="component" value="Unassembled WGS sequence"/>
</dbReference>
<name>A0A9P1CTE3_9DINO</name>
<dbReference type="AlphaFoldDB" id="A0A9P1CTE3"/>
<organism evidence="1">
    <name type="scientific">Cladocopium goreaui</name>
    <dbReference type="NCBI Taxonomy" id="2562237"/>
    <lineage>
        <taxon>Eukaryota</taxon>
        <taxon>Sar</taxon>
        <taxon>Alveolata</taxon>
        <taxon>Dinophyceae</taxon>
        <taxon>Suessiales</taxon>
        <taxon>Symbiodiniaceae</taxon>
        <taxon>Cladocopium</taxon>
    </lineage>
</organism>
<evidence type="ECO:0000313" key="2">
    <source>
        <dbReference type="EMBL" id="CAL4785534.1"/>
    </source>
</evidence>
<dbReference type="OrthoDB" id="437633at2759"/>
<comment type="caution">
    <text evidence="1">The sequence shown here is derived from an EMBL/GenBank/DDBJ whole genome shotgun (WGS) entry which is preliminary data.</text>
</comment>
<sequence>MEDAWHRVGASSEMLANLKEADRRGTEKGARAFDQKIRVGALRCLSSMLQGTTGSQSYWFKASLLFDFCADCAGLAELPLTCAAIARIVVKSDFTLHSCVPLLSERCPGRRLIQDFSSWLSATANIETTEINDRSLCQHEQVVLKALDWQVDYPCVEQWCYIYFARIGMLAGFRTSEQLQKMQVRVFISARAILMSRPATKELSHGDVALSLFVLSFVDAGYLPLLKLKPKHLEEDDWATLYAESQLGGGELPQCHVSEAIASQILEMLCLTVQEDAEELCNKAYQAVQEMIQAFRWIQSYQSESCRGV</sequence>
<protein>
    <submittedName>
        <fullName evidence="2">Cyclin N-terminal domain-containing protein</fullName>
    </submittedName>
</protein>
<dbReference type="EMBL" id="CAMXCT030002446">
    <property type="protein sequence ID" value="CAL4785534.1"/>
    <property type="molecule type" value="Genomic_DNA"/>
</dbReference>
<proteinExistence type="predicted"/>
<dbReference type="EMBL" id="CAMXCT020002446">
    <property type="protein sequence ID" value="CAL1151597.1"/>
    <property type="molecule type" value="Genomic_DNA"/>
</dbReference>
<gene>
    <name evidence="1" type="ORF">C1SCF055_LOCUS24539</name>
</gene>
<evidence type="ECO:0000313" key="3">
    <source>
        <dbReference type="Proteomes" id="UP001152797"/>
    </source>
</evidence>
<reference evidence="2 3" key="2">
    <citation type="submission" date="2024-05" db="EMBL/GenBank/DDBJ databases">
        <authorList>
            <person name="Chen Y."/>
            <person name="Shah S."/>
            <person name="Dougan E. K."/>
            <person name="Thang M."/>
            <person name="Chan C."/>
        </authorList>
    </citation>
    <scope>NUCLEOTIDE SEQUENCE [LARGE SCALE GENOMIC DNA]</scope>
</reference>
<evidence type="ECO:0000313" key="1">
    <source>
        <dbReference type="EMBL" id="CAI3998222.1"/>
    </source>
</evidence>